<name>A0A7W9X1T1_9BURK</name>
<dbReference type="GO" id="GO:0007234">
    <property type="term" value="P:osmosensory signaling via phosphorelay pathway"/>
    <property type="evidence" value="ECO:0007669"/>
    <property type="project" value="TreeGrafter"/>
</dbReference>
<dbReference type="SUPFAM" id="SSF55874">
    <property type="entry name" value="ATPase domain of HSP90 chaperone/DNA topoisomerase II/histidine kinase"/>
    <property type="match status" value="1"/>
</dbReference>
<evidence type="ECO:0000256" key="3">
    <source>
        <dbReference type="ARBA" id="ARBA00022553"/>
    </source>
</evidence>
<keyword evidence="8" id="KW-1185">Reference proteome</keyword>
<comment type="catalytic activity">
    <reaction evidence="1">
        <text>ATP + protein L-histidine = ADP + protein N-phospho-L-histidine.</text>
        <dbReference type="EC" id="2.7.13.3"/>
    </reaction>
</comment>
<keyword evidence="4" id="KW-0808">Transferase</keyword>
<evidence type="ECO:0000256" key="4">
    <source>
        <dbReference type="ARBA" id="ARBA00022679"/>
    </source>
</evidence>
<dbReference type="InterPro" id="IPR036890">
    <property type="entry name" value="HATPase_C_sf"/>
</dbReference>
<evidence type="ECO:0000313" key="7">
    <source>
        <dbReference type="EMBL" id="MBB6134826.1"/>
    </source>
</evidence>
<dbReference type="RefSeq" id="WP_370660840.1">
    <property type="nucleotide sequence ID" value="NZ_JACHBX010000003.1"/>
</dbReference>
<evidence type="ECO:0000256" key="5">
    <source>
        <dbReference type="ARBA" id="ARBA00022777"/>
    </source>
</evidence>
<feature type="domain" description="Histidine kinase" evidence="6">
    <location>
        <begin position="159"/>
        <end position="371"/>
    </location>
</feature>
<dbReference type="EMBL" id="JACHBX010000003">
    <property type="protein sequence ID" value="MBB6134826.1"/>
    <property type="molecule type" value="Genomic_DNA"/>
</dbReference>
<dbReference type="Pfam" id="PF00512">
    <property type="entry name" value="HisKA"/>
    <property type="match status" value="1"/>
</dbReference>
<dbReference type="Pfam" id="PF02518">
    <property type="entry name" value="HATPase_c"/>
    <property type="match status" value="1"/>
</dbReference>
<dbReference type="CDD" id="cd00082">
    <property type="entry name" value="HisKA"/>
    <property type="match status" value="1"/>
</dbReference>
<dbReference type="AlphaFoldDB" id="A0A7W9X1T1"/>
<dbReference type="InterPro" id="IPR036097">
    <property type="entry name" value="HisK_dim/P_sf"/>
</dbReference>
<dbReference type="Gene3D" id="3.30.565.10">
    <property type="entry name" value="Histidine kinase-like ATPase, C-terminal domain"/>
    <property type="match status" value="1"/>
</dbReference>
<dbReference type="PRINTS" id="PR00344">
    <property type="entry name" value="BCTRLSENSOR"/>
</dbReference>
<dbReference type="SMART" id="SM00388">
    <property type="entry name" value="HisKA"/>
    <property type="match status" value="1"/>
</dbReference>
<organism evidence="7 8">
    <name type="scientific">Massilia aurea</name>
    <dbReference type="NCBI Taxonomy" id="373040"/>
    <lineage>
        <taxon>Bacteria</taxon>
        <taxon>Pseudomonadati</taxon>
        <taxon>Pseudomonadota</taxon>
        <taxon>Betaproteobacteria</taxon>
        <taxon>Burkholderiales</taxon>
        <taxon>Oxalobacteraceae</taxon>
        <taxon>Telluria group</taxon>
        <taxon>Massilia</taxon>
    </lineage>
</organism>
<accession>A0A7W9X1T1</accession>
<dbReference type="Proteomes" id="UP000540787">
    <property type="component" value="Unassembled WGS sequence"/>
</dbReference>
<dbReference type="PROSITE" id="PS50109">
    <property type="entry name" value="HIS_KIN"/>
    <property type="match status" value="1"/>
</dbReference>
<dbReference type="GO" id="GO:0000155">
    <property type="term" value="F:phosphorelay sensor kinase activity"/>
    <property type="evidence" value="ECO:0007669"/>
    <property type="project" value="InterPro"/>
</dbReference>
<dbReference type="SMART" id="SM00387">
    <property type="entry name" value="HATPase_c"/>
    <property type="match status" value="1"/>
</dbReference>
<keyword evidence="3" id="KW-0597">Phosphoprotein</keyword>
<sequence length="392" mass="43219">MSFATDQQAGSDHLSANAQRMLGLRGAVFATWEARVRERVAQARNVQHPILIDTLPVFYDNIVQSISPDYPRTSAVDGTTVAAEHGGERARITSYDHNALIEEYQIFRWAIFDVLHREQVVLDHREVHTIHSSIDSGIQEAVEAFSLVHSGFRERFAAALTHDMRGPLGATITALELILRSNDLDQIKKVAGKALTNTRRMSSMVDELLDTMAFHSGENIPLTITAFPMDELVAEVLADARTAHGSRFELHAHPVDGWWDRQVFKRAIENLVSNAVKYGAPATPISVKVDQLHERLLVSVHNDGPPIPPHEQECIFQMYRRAELAQRGDPQGWGIGLPYVRAVAESHGGSIGLDSSQDRGTTFFINIPIDGRPHAGSRTLVAGQAPGAATID</sequence>
<proteinExistence type="predicted"/>
<dbReference type="InterPro" id="IPR004358">
    <property type="entry name" value="Sig_transdc_His_kin-like_C"/>
</dbReference>
<comment type="caution">
    <text evidence="7">The sequence shown here is derived from an EMBL/GenBank/DDBJ whole genome shotgun (WGS) entry which is preliminary data.</text>
</comment>
<dbReference type="Gene3D" id="1.10.287.130">
    <property type="match status" value="1"/>
</dbReference>
<dbReference type="InterPro" id="IPR003594">
    <property type="entry name" value="HATPase_dom"/>
</dbReference>
<dbReference type="GO" id="GO:0030295">
    <property type="term" value="F:protein kinase activator activity"/>
    <property type="evidence" value="ECO:0007669"/>
    <property type="project" value="TreeGrafter"/>
</dbReference>
<dbReference type="GO" id="GO:0000156">
    <property type="term" value="F:phosphorelay response regulator activity"/>
    <property type="evidence" value="ECO:0007669"/>
    <property type="project" value="TreeGrafter"/>
</dbReference>
<dbReference type="InterPro" id="IPR050351">
    <property type="entry name" value="BphY/WalK/GraS-like"/>
</dbReference>
<dbReference type="EC" id="2.7.13.3" evidence="2"/>
<reference evidence="7 8" key="1">
    <citation type="submission" date="2020-08" db="EMBL/GenBank/DDBJ databases">
        <title>The Agave Microbiome: Exploring the role of microbial communities in plant adaptations to desert environments.</title>
        <authorList>
            <person name="Partida-Martinez L.P."/>
        </authorList>
    </citation>
    <scope>NUCLEOTIDE SEQUENCE [LARGE SCALE GENOMIC DNA]</scope>
    <source>
        <strain evidence="7 8">AT3.2</strain>
    </source>
</reference>
<dbReference type="SUPFAM" id="SSF47384">
    <property type="entry name" value="Homodimeric domain of signal transducing histidine kinase"/>
    <property type="match status" value="1"/>
</dbReference>
<dbReference type="PANTHER" id="PTHR42878">
    <property type="entry name" value="TWO-COMPONENT HISTIDINE KINASE"/>
    <property type="match status" value="1"/>
</dbReference>
<keyword evidence="5 7" id="KW-0418">Kinase</keyword>
<dbReference type="InterPro" id="IPR003661">
    <property type="entry name" value="HisK_dim/P_dom"/>
</dbReference>
<gene>
    <name evidence="7" type="ORF">HD842_002984</name>
</gene>
<evidence type="ECO:0000259" key="6">
    <source>
        <dbReference type="PROSITE" id="PS50109"/>
    </source>
</evidence>
<protein>
    <recommendedName>
        <fullName evidence="2">histidine kinase</fullName>
        <ecNumber evidence="2">2.7.13.3</ecNumber>
    </recommendedName>
</protein>
<evidence type="ECO:0000313" key="8">
    <source>
        <dbReference type="Proteomes" id="UP000540787"/>
    </source>
</evidence>
<evidence type="ECO:0000256" key="2">
    <source>
        <dbReference type="ARBA" id="ARBA00012438"/>
    </source>
</evidence>
<dbReference type="InterPro" id="IPR005467">
    <property type="entry name" value="His_kinase_dom"/>
</dbReference>
<evidence type="ECO:0000256" key="1">
    <source>
        <dbReference type="ARBA" id="ARBA00000085"/>
    </source>
</evidence>
<dbReference type="PANTHER" id="PTHR42878:SF13">
    <property type="entry name" value="HISTIDINE KINASE"/>
    <property type="match status" value="1"/>
</dbReference>